<evidence type="ECO:0000256" key="4">
    <source>
        <dbReference type="ARBA" id="ARBA00022840"/>
    </source>
</evidence>
<dbReference type="Proteomes" id="UP000249363">
    <property type="component" value="Unassembled WGS sequence"/>
</dbReference>
<dbReference type="AlphaFoldDB" id="A0A364L1P2"/>
<reference evidence="7 8" key="1">
    <citation type="journal article" date="2017" name="Biotechnol. Biofuels">
        <title>Differential beta-glucosidase expression as a function of carbon source availability in Talaromyces amestolkiae: a genomic and proteomic approach.</title>
        <authorList>
            <person name="de Eugenio L.I."/>
            <person name="Mendez-Liter J.A."/>
            <person name="Nieto-Dominguez M."/>
            <person name="Alonso L."/>
            <person name="Gil-Munoz J."/>
            <person name="Barriuso J."/>
            <person name="Prieto A."/>
            <person name="Martinez M.J."/>
        </authorList>
    </citation>
    <scope>NUCLEOTIDE SEQUENCE [LARGE SCALE GENOMIC DNA]</scope>
    <source>
        <strain evidence="7 8">CIB</strain>
    </source>
</reference>
<feature type="domain" description="SNF2 N-terminal" evidence="6">
    <location>
        <begin position="255"/>
        <end position="322"/>
    </location>
</feature>
<dbReference type="GO" id="GO:0008094">
    <property type="term" value="F:ATP-dependent activity, acting on DNA"/>
    <property type="evidence" value="ECO:0007669"/>
    <property type="project" value="TreeGrafter"/>
</dbReference>
<dbReference type="GO" id="GO:0005634">
    <property type="term" value="C:nucleus"/>
    <property type="evidence" value="ECO:0007669"/>
    <property type="project" value="TreeGrafter"/>
</dbReference>
<feature type="region of interest" description="Disordered" evidence="5">
    <location>
        <begin position="74"/>
        <end position="93"/>
    </location>
</feature>
<keyword evidence="3" id="KW-0347">Helicase</keyword>
<gene>
    <name evidence="7" type="ORF">BHQ10_005744</name>
</gene>
<evidence type="ECO:0000256" key="5">
    <source>
        <dbReference type="SAM" id="MobiDB-lite"/>
    </source>
</evidence>
<dbReference type="GO" id="GO:0016787">
    <property type="term" value="F:hydrolase activity"/>
    <property type="evidence" value="ECO:0007669"/>
    <property type="project" value="UniProtKB-KW"/>
</dbReference>
<name>A0A364L1P2_TALAM</name>
<dbReference type="InterPro" id="IPR000330">
    <property type="entry name" value="SNF2_N"/>
</dbReference>
<accession>A0A364L1P2</accession>
<evidence type="ECO:0000256" key="3">
    <source>
        <dbReference type="ARBA" id="ARBA00022806"/>
    </source>
</evidence>
<evidence type="ECO:0000313" key="7">
    <source>
        <dbReference type="EMBL" id="RAO69732.1"/>
    </source>
</evidence>
<dbReference type="RefSeq" id="XP_040734248.1">
    <property type="nucleotide sequence ID" value="XM_040878253.1"/>
</dbReference>
<sequence>MKATRDNAVEGTPTSDVMQIDETPASDPFPTQGTPEIDIVHNQQFPATNPIPSEGTPQNDIVTKSDDVEMQLENLPQSNPEQQHTIPEQTPDADNEELFIVHGPPQRRIERTPRLTHAEIRESVKIGLDDSGAGKIPRASVLGASLKPNINNNNKDKGRKRSSANDVDVSTLGGTDLIADAQANAGKDPIPVSNLGNKENALREMVASLPPEARNDAIPDVKLVKDATKKFTKKPRVDKKGAWKHNNLKSSLYHHQVLGAAFMREREKSKEQPTGGMLCDVMGLGKTIQTLANIVDDYEELEDHANTTLIVAPRGLIDQWEAT</sequence>
<dbReference type="GeneID" id="63794960"/>
<dbReference type="STRING" id="1196081.A0A364L1P2"/>
<keyword evidence="1" id="KW-0547">Nucleotide-binding</keyword>
<evidence type="ECO:0000256" key="2">
    <source>
        <dbReference type="ARBA" id="ARBA00022801"/>
    </source>
</evidence>
<feature type="region of interest" description="Disordered" evidence="5">
    <location>
        <begin position="1"/>
        <end position="36"/>
    </location>
</feature>
<dbReference type="GO" id="GO:0004386">
    <property type="term" value="F:helicase activity"/>
    <property type="evidence" value="ECO:0007669"/>
    <property type="project" value="UniProtKB-KW"/>
</dbReference>
<keyword evidence="2" id="KW-0378">Hydrolase</keyword>
<protein>
    <recommendedName>
        <fullName evidence="6">SNF2 N-terminal domain-containing protein</fullName>
    </recommendedName>
</protein>
<dbReference type="OrthoDB" id="4510282at2759"/>
<dbReference type="InterPro" id="IPR027417">
    <property type="entry name" value="P-loop_NTPase"/>
</dbReference>
<dbReference type="InterPro" id="IPR038718">
    <property type="entry name" value="SNF2-like_sf"/>
</dbReference>
<dbReference type="PANTHER" id="PTHR45626">
    <property type="entry name" value="TRANSCRIPTION TERMINATION FACTOR 2-RELATED"/>
    <property type="match status" value="1"/>
</dbReference>
<keyword evidence="4" id="KW-0067">ATP-binding</keyword>
<organism evidence="7 8">
    <name type="scientific">Talaromyces amestolkiae</name>
    <dbReference type="NCBI Taxonomy" id="1196081"/>
    <lineage>
        <taxon>Eukaryota</taxon>
        <taxon>Fungi</taxon>
        <taxon>Dikarya</taxon>
        <taxon>Ascomycota</taxon>
        <taxon>Pezizomycotina</taxon>
        <taxon>Eurotiomycetes</taxon>
        <taxon>Eurotiomycetidae</taxon>
        <taxon>Eurotiales</taxon>
        <taxon>Trichocomaceae</taxon>
        <taxon>Talaromyces</taxon>
        <taxon>Talaromyces sect. Talaromyces</taxon>
    </lineage>
</organism>
<dbReference type="GO" id="GO:0006281">
    <property type="term" value="P:DNA repair"/>
    <property type="evidence" value="ECO:0007669"/>
    <property type="project" value="TreeGrafter"/>
</dbReference>
<feature type="compositionally biased region" description="Polar residues" evidence="5">
    <location>
        <begin position="74"/>
        <end position="88"/>
    </location>
</feature>
<dbReference type="Gene3D" id="3.40.50.10810">
    <property type="entry name" value="Tandem AAA-ATPase domain"/>
    <property type="match status" value="1"/>
</dbReference>
<keyword evidence="8" id="KW-1185">Reference proteome</keyword>
<dbReference type="PANTHER" id="PTHR45626:SF17">
    <property type="entry name" value="HELICASE-LIKE TRANSCRIPTION FACTOR"/>
    <property type="match status" value="1"/>
</dbReference>
<feature type="region of interest" description="Disordered" evidence="5">
    <location>
        <begin position="146"/>
        <end position="168"/>
    </location>
</feature>
<evidence type="ECO:0000259" key="6">
    <source>
        <dbReference type="Pfam" id="PF00176"/>
    </source>
</evidence>
<dbReference type="GO" id="GO:0005524">
    <property type="term" value="F:ATP binding"/>
    <property type="evidence" value="ECO:0007669"/>
    <property type="project" value="UniProtKB-KW"/>
</dbReference>
<comment type="caution">
    <text evidence="7">The sequence shown here is derived from an EMBL/GenBank/DDBJ whole genome shotgun (WGS) entry which is preliminary data.</text>
</comment>
<proteinExistence type="predicted"/>
<evidence type="ECO:0000256" key="1">
    <source>
        <dbReference type="ARBA" id="ARBA00022741"/>
    </source>
</evidence>
<dbReference type="InterPro" id="IPR050628">
    <property type="entry name" value="SNF2_RAD54_helicase_TF"/>
</dbReference>
<evidence type="ECO:0000313" key="8">
    <source>
        <dbReference type="Proteomes" id="UP000249363"/>
    </source>
</evidence>
<dbReference type="Pfam" id="PF00176">
    <property type="entry name" value="SNF2-rel_dom"/>
    <property type="match status" value="1"/>
</dbReference>
<dbReference type="EMBL" id="MIKG01000010">
    <property type="protein sequence ID" value="RAO69732.1"/>
    <property type="molecule type" value="Genomic_DNA"/>
</dbReference>
<dbReference type="SUPFAM" id="SSF52540">
    <property type="entry name" value="P-loop containing nucleoside triphosphate hydrolases"/>
    <property type="match status" value="1"/>
</dbReference>